<reference evidence="1 2" key="1">
    <citation type="journal article" date="2016" name="Nat. Commun.">
        <title>Thousands of microbial genomes shed light on interconnected biogeochemical processes in an aquifer system.</title>
        <authorList>
            <person name="Anantharaman K."/>
            <person name="Brown C.T."/>
            <person name="Hug L.A."/>
            <person name="Sharon I."/>
            <person name="Castelle C.J."/>
            <person name="Probst A.J."/>
            <person name="Thomas B.C."/>
            <person name="Singh A."/>
            <person name="Wilkins M.J."/>
            <person name="Karaoz U."/>
            <person name="Brodie E.L."/>
            <person name="Williams K.H."/>
            <person name="Hubbard S.S."/>
            <person name="Banfield J.F."/>
        </authorList>
    </citation>
    <scope>NUCLEOTIDE SEQUENCE [LARGE SCALE GENOMIC DNA]</scope>
</reference>
<dbReference type="GO" id="GO:0016787">
    <property type="term" value="F:hydrolase activity"/>
    <property type="evidence" value="ECO:0007669"/>
    <property type="project" value="InterPro"/>
</dbReference>
<dbReference type="PANTHER" id="PTHR15394">
    <property type="entry name" value="SERINE HYDROLASE RBBP9"/>
    <property type="match status" value="1"/>
</dbReference>
<dbReference type="InterPro" id="IPR029058">
    <property type="entry name" value="AB_hydrolase_fold"/>
</dbReference>
<dbReference type="InterPro" id="IPR010662">
    <property type="entry name" value="RBBP9/YdeN"/>
</dbReference>
<dbReference type="Proteomes" id="UP000178117">
    <property type="component" value="Unassembled WGS sequence"/>
</dbReference>
<accession>A0A1F8FW69</accession>
<proteinExistence type="predicted"/>
<dbReference type="STRING" id="1802685.A3C88_01285"/>
<comment type="caution">
    <text evidence="1">The sequence shown here is derived from an EMBL/GenBank/DDBJ whole genome shotgun (WGS) entry which is preliminary data.</text>
</comment>
<organism evidence="1 2">
    <name type="scientific">Candidatus Yanofskybacteria bacterium RIFCSPHIGHO2_02_FULL_50_12</name>
    <dbReference type="NCBI Taxonomy" id="1802685"/>
    <lineage>
        <taxon>Bacteria</taxon>
        <taxon>Candidatus Yanofskyibacteriota</taxon>
    </lineage>
</organism>
<dbReference type="Pfam" id="PF06821">
    <property type="entry name" value="Ser_hydrolase"/>
    <property type="match status" value="1"/>
</dbReference>
<evidence type="ECO:0008006" key="3">
    <source>
        <dbReference type="Google" id="ProtNLM"/>
    </source>
</evidence>
<sequence length="189" mass="21366">MIKVVIVHGCPSDEEKGMSSETRTYDKHWIPWIKEKLISNGIEVETPLMPDPWEPSYEKFKGAFDSFEVDEDSVLIGHSCGSAFLVRWLGDTKKNVSKLILVAPWKIPDQDDNFRKSFYGYSIDQTIKNRVGNIVIFTSDNEEEEGKESARIFHGALGGEVVNLPGRGHYTQGDMGTTQFPELLEVILK</sequence>
<evidence type="ECO:0000313" key="2">
    <source>
        <dbReference type="Proteomes" id="UP000178117"/>
    </source>
</evidence>
<dbReference type="AlphaFoldDB" id="A0A1F8FW69"/>
<dbReference type="PANTHER" id="PTHR15394:SF3">
    <property type="entry name" value="SERINE HYDROLASE RBBP9"/>
    <property type="match status" value="1"/>
</dbReference>
<gene>
    <name evidence="1" type="ORF">A3C88_01285</name>
</gene>
<evidence type="ECO:0000313" key="1">
    <source>
        <dbReference type="EMBL" id="OGN16818.1"/>
    </source>
</evidence>
<protein>
    <recommendedName>
        <fullName evidence="3">Alpha/beta hydrolase</fullName>
    </recommendedName>
</protein>
<name>A0A1F8FW69_9BACT</name>
<dbReference type="Gene3D" id="3.40.50.1820">
    <property type="entry name" value="alpha/beta hydrolase"/>
    <property type="match status" value="1"/>
</dbReference>
<dbReference type="EMBL" id="MGJZ01000024">
    <property type="protein sequence ID" value="OGN16818.1"/>
    <property type="molecule type" value="Genomic_DNA"/>
</dbReference>
<dbReference type="SUPFAM" id="SSF53474">
    <property type="entry name" value="alpha/beta-Hydrolases"/>
    <property type="match status" value="1"/>
</dbReference>